<keyword evidence="5 6" id="KW-0067">ATP-binding</keyword>
<evidence type="ECO:0000256" key="2">
    <source>
        <dbReference type="ARBA" id="ARBA00022679"/>
    </source>
</evidence>
<keyword evidence="4" id="KW-0418">Kinase</keyword>
<dbReference type="InterPro" id="IPR043891">
    <property type="entry name" value="SPARK"/>
</dbReference>
<dbReference type="InterPro" id="IPR008271">
    <property type="entry name" value="Ser/Thr_kinase_AS"/>
</dbReference>
<gene>
    <name evidence="11" type="ORF">DKX38_014295</name>
</gene>
<keyword evidence="9" id="KW-0732">Signal</keyword>
<protein>
    <recommendedName>
        <fullName evidence="10">Protein kinase domain-containing protein</fullName>
    </recommendedName>
</protein>
<feature type="signal peptide" evidence="9">
    <location>
        <begin position="1"/>
        <end position="26"/>
    </location>
</feature>
<accession>A0A5N5LGZ0</accession>
<dbReference type="InterPro" id="IPR000719">
    <property type="entry name" value="Prot_kinase_dom"/>
</dbReference>
<evidence type="ECO:0000256" key="8">
    <source>
        <dbReference type="SAM" id="Phobius"/>
    </source>
</evidence>
<dbReference type="Proteomes" id="UP000326939">
    <property type="component" value="Chromosome 9"/>
</dbReference>
<dbReference type="EMBL" id="VDCV01000009">
    <property type="protein sequence ID" value="KAB5541321.1"/>
    <property type="molecule type" value="Genomic_DNA"/>
</dbReference>
<keyword evidence="8" id="KW-0472">Membrane</keyword>
<dbReference type="FunFam" id="1.10.510.10:FF:000381">
    <property type="entry name" value="Putative receptor-like protein kinase"/>
    <property type="match status" value="1"/>
</dbReference>
<feature type="transmembrane region" description="Helical" evidence="8">
    <location>
        <begin position="298"/>
        <end position="321"/>
    </location>
</feature>
<evidence type="ECO:0000313" key="11">
    <source>
        <dbReference type="EMBL" id="KAB5541321.1"/>
    </source>
</evidence>
<keyword evidence="3 6" id="KW-0547">Nucleotide-binding</keyword>
<evidence type="ECO:0000256" key="7">
    <source>
        <dbReference type="SAM" id="MobiDB-lite"/>
    </source>
</evidence>
<evidence type="ECO:0000256" key="4">
    <source>
        <dbReference type="ARBA" id="ARBA00022777"/>
    </source>
</evidence>
<sequence length="719" mass="79277">MVVYRHALLVLGLLAFIAKQLPSTMADCPLDLSGSNFTLAAAMCSDKDKRGQCCRYINAFVAVSIARYANATSNLGVASNVSDICLRSISQTMQLYGVPSNATVFCGFGTKVLVNYECKGRTTVTQMLESPKYVSVAQNCRLPLSLKSDCKRCLNAGIIYLHHLVGTDNNVTLSTCRDATFTALASQFDDALAVEIASCFFGVQGLNIPSAIGVSLIVSTIGLVWGKTPHKREGTSFVVVVLCSVIQPFNSLYTCVSEPPPSADTPEAPPTPLTAAGPSQVMLGLPLKATHRPYHLTLVPIVGIAITTVAFVMLIVLIVLIRRKSRELDESENIDKTFSRAIPPPRPTRKFQEGPASMLRKFSYKETMKATDNFNTIIGQGGFGTVFKAEFSGGLVAAVKRMNKVSEQAEEEFCREIELLARLHHRHLVALRGFCIKKNERFLMYEYMANGSLKDHLHSPGSPLSWQTRMQIAIDVANALEYLHFYCDPPLCHRDIKSSNILLDENFVAKVADFGLAHASKDGSICFEPVNTDIRGTPGYMDPEYVVTQELTEKSDIYSYGVVLLEIVTARRAIQESRNLVEWSQIFMASDSRLPELVDPRIRDSFDMDQLQTIVTIVRWCTQREGRARPSIKQVLRLLYESSDPMHSGFVRAVEDEECEGSEGRGRTSKGKSHKGDTIFHSGDGRYLASSSSTSRSYCSRSFLLETGSPQSPSNMLSV</sequence>
<feature type="chain" id="PRO_5024452974" description="Protein kinase domain-containing protein" evidence="9">
    <location>
        <begin position="27"/>
        <end position="719"/>
    </location>
</feature>
<dbReference type="InterPro" id="IPR017441">
    <property type="entry name" value="Protein_kinase_ATP_BS"/>
</dbReference>
<proteinExistence type="predicted"/>
<dbReference type="Gene3D" id="3.30.200.20">
    <property type="entry name" value="Phosphorylase Kinase, domain 1"/>
    <property type="match status" value="1"/>
</dbReference>
<feature type="transmembrane region" description="Helical" evidence="8">
    <location>
        <begin position="206"/>
        <end position="225"/>
    </location>
</feature>
<evidence type="ECO:0000256" key="6">
    <source>
        <dbReference type="PROSITE-ProRule" id="PRU10141"/>
    </source>
</evidence>
<name>A0A5N5LGZ0_9ROSI</name>
<comment type="caution">
    <text evidence="11">The sequence shown here is derived from an EMBL/GenBank/DDBJ whole genome shotgun (WGS) entry which is preliminary data.</text>
</comment>
<feature type="region of interest" description="Disordered" evidence="7">
    <location>
        <begin position="656"/>
        <end position="693"/>
    </location>
</feature>
<dbReference type="AlphaFoldDB" id="A0A5N5LGZ0"/>
<evidence type="ECO:0000256" key="3">
    <source>
        <dbReference type="ARBA" id="ARBA00022741"/>
    </source>
</evidence>
<dbReference type="PROSITE" id="PS50011">
    <property type="entry name" value="PROTEIN_KINASE_DOM"/>
    <property type="match status" value="1"/>
</dbReference>
<keyword evidence="8" id="KW-1133">Transmembrane helix</keyword>
<dbReference type="Gene3D" id="1.10.510.10">
    <property type="entry name" value="Transferase(Phosphotransferase) domain 1"/>
    <property type="match status" value="1"/>
</dbReference>
<keyword evidence="12" id="KW-1185">Reference proteome</keyword>
<dbReference type="GO" id="GO:0005524">
    <property type="term" value="F:ATP binding"/>
    <property type="evidence" value="ECO:0007669"/>
    <property type="project" value="UniProtKB-UniRule"/>
</dbReference>
<dbReference type="PANTHER" id="PTHR47989:SF36">
    <property type="entry name" value="PROTEIN KINASE DOMAIN-CONTAINING PROTEIN"/>
    <property type="match status" value="1"/>
</dbReference>
<evidence type="ECO:0000256" key="1">
    <source>
        <dbReference type="ARBA" id="ARBA00022527"/>
    </source>
</evidence>
<keyword evidence="2" id="KW-0808">Transferase</keyword>
<dbReference type="Pfam" id="PF19160">
    <property type="entry name" value="SPARK"/>
    <property type="match status" value="1"/>
</dbReference>
<dbReference type="GO" id="GO:0004674">
    <property type="term" value="F:protein serine/threonine kinase activity"/>
    <property type="evidence" value="ECO:0007669"/>
    <property type="project" value="UniProtKB-KW"/>
</dbReference>
<dbReference type="FunFam" id="3.30.200.20:FF:000420">
    <property type="entry name" value="Putative receptor-like protein kinase"/>
    <property type="match status" value="1"/>
</dbReference>
<feature type="domain" description="Protein kinase" evidence="10">
    <location>
        <begin position="372"/>
        <end position="650"/>
    </location>
</feature>
<keyword evidence="8" id="KW-0812">Transmembrane</keyword>
<dbReference type="SMART" id="SM00220">
    <property type="entry name" value="S_TKc"/>
    <property type="match status" value="1"/>
</dbReference>
<dbReference type="PANTHER" id="PTHR47989">
    <property type="entry name" value="OS01G0750732 PROTEIN"/>
    <property type="match status" value="1"/>
</dbReference>
<evidence type="ECO:0000256" key="5">
    <source>
        <dbReference type="ARBA" id="ARBA00022840"/>
    </source>
</evidence>
<dbReference type="CDD" id="cd14066">
    <property type="entry name" value="STKc_IRAK"/>
    <property type="match status" value="1"/>
</dbReference>
<dbReference type="SUPFAM" id="SSF56112">
    <property type="entry name" value="Protein kinase-like (PK-like)"/>
    <property type="match status" value="1"/>
</dbReference>
<dbReference type="PROSITE" id="PS00107">
    <property type="entry name" value="PROTEIN_KINASE_ATP"/>
    <property type="match status" value="1"/>
</dbReference>
<dbReference type="Pfam" id="PF00069">
    <property type="entry name" value="Pkinase"/>
    <property type="match status" value="1"/>
</dbReference>
<reference evidence="12" key="1">
    <citation type="journal article" date="2019" name="Gigascience">
        <title>De novo genome assembly of the endangered Acer yangbiense, a plant species with extremely small populations endemic to Yunnan Province, China.</title>
        <authorList>
            <person name="Yang J."/>
            <person name="Wariss H.M."/>
            <person name="Tao L."/>
            <person name="Zhang R."/>
            <person name="Yun Q."/>
            <person name="Hollingsworth P."/>
            <person name="Dao Z."/>
            <person name="Luo G."/>
            <person name="Guo H."/>
            <person name="Ma Y."/>
            <person name="Sun W."/>
        </authorList>
    </citation>
    <scope>NUCLEOTIDE SEQUENCE [LARGE SCALE GENOMIC DNA]</scope>
    <source>
        <strain evidence="12">cv. br00</strain>
    </source>
</reference>
<evidence type="ECO:0000313" key="12">
    <source>
        <dbReference type="Proteomes" id="UP000326939"/>
    </source>
</evidence>
<evidence type="ECO:0000256" key="9">
    <source>
        <dbReference type="SAM" id="SignalP"/>
    </source>
</evidence>
<organism evidence="11 12">
    <name type="scientific">Salix brachista</name>
    <dbReference type="NCBI Taxonomy" id="2182728"/>
    <lineage>
        <taxon>Eukaryota</taxon>
        <taxon>Viridiplantae</taxon>
        <taxon>Streptophyta</taxon>
        <taxon>Embryophyta</taxon>
        <taxon>Tracheophyta</taxon>
        <taxon>Spermatophyta</taxon>
        <taxon>Magnoliopsida</taxon>
        <taxon>eudicotyledons</taxon>
        <taxon>Gunneridae</taxon>
        <taxon>Pentapetalae</taxon>
        <taxon>rosids</taxon>
        <taxon>fabids</taxon>
        <taxon>Malpighiales</taxon>
        <taxon>Salicaceae</taxon>
        <taxon>Saliceae</taxon>
        <taxon>Salix</taxon>
    </lineage>
</organism>
<keyword evidence="1" id="KW-0723">Serine/threonine-protein kinase</keyword>
<dbReference type="PROSITE" id="PS00108">
    <property type="entry name" value="PROTEIN_KINASE_ST"/>
    <property type="match status" value="1"/>
</dbReference>
<dbReference type="InterPro" id="IPR011009">
    <property type="entry name" value="Kinase-like_dom_sf"/>
</dbReference>
<feature type="binding site" evidence="6">
    <location>
        <position position="400"/>
    </location>
    <ligand>
        <name>ATP</name>
        <dbReference type="ChEBI" id="CHEBI:30616"/>
    </ligand>
</feature>
<evidence type="ECO:0000259" key="10">
    <source>
        <dbReference type="PROSITE" id="PS50011"/>
    </source>
</evidence>